<dbReference type="InterPro" id="IPR010297">
    <property type="entry name" value="DUF900_hydrolase"/>
</dbReference>
<name>A0A6B8KLH9_9HYPH</name>
<evidence type="ECO:0000313" key="2">
    <source>
        <dbReference type="EMBL" id="QGM47668.1"/>
    </source>
</evidence>
<dbReference type="KEGG" id="mhey:H2LOC_019415"/>
<dbReference type="RefSeq" id="WP_136494324.1">
    <property type="nucleotide sequence ID" value="NZ_CP046052.1"/>
</dbReference>
<reference evidence="2 3" key="1">
    <citation type="submission" date="2019-11" db="EMBL/GenBank/DDBJ databases">
        <title>The genome sequence of Methylocystis heyeri.</title>
        <authorList>
            <person name="Oshkin I.Y."/>
            <person name="Miroshnikov K."/>
            <person name="Dedysh S.N."/>
        </authorList>
    </citation>
    <scope>NUCLEOTIDE SEQUENCE [LARGE SCALE GENOMIC DNA]</scope>
    <source>
        <strain evidence="2 3">H2</strain>
    </source>
</reference>
<dbReference type="AlphaFoldDB" id="A0A6B8KLH9"/>
<dbReference type="PROSITE" id="PS51318">
    <property type="entry name" value="TAT"/>
    <property type="match status" value="1"/>
</dbReference>
<accession>A0A6B8KLH9</accession>
<dbReference type="InterPro" id="IPR014586">
    <property type="entry name" value="UCP033909"/>
</dbReference>
<dbReference type="EMBL" id="CP046052">
    <property type="protein sequence ID" value="QGM47668.1"/>
    <property type="molecule type" value="Genomic_DNA"/>
</dbReference>
<keyword evidence="3" id="KW-1185">Reference proteome</keyword>
<dbReference type="InterPro" id="IPR029058">
    <property type="entry name" value="AB_hydrolase_fold"/>
</dbReference>
<dbReference type="PANTHER" id="PTHR36513">
    <property type="entry name" value="ABC TRANSMEMBRANE TYPE-1 DOMAIN-CONTAINING PROTEIN"/>
    <property type="match status" value="1"/>
</dbReference>
<keyword evidence="2" id="KW-0378">Hydrolase</keyword>
<dbReference type="GO" id="GO:0016787">
    <property type="term" value="F:hydrolase activity"/>
    <property type="evidence" value="ECO:0007669"/>
    <property type="project" value="UniProtKB-KW"/>
</dbReference>
<organism evidence="2 3">
    <name type="scientific">Methylocystis heyeri</name>
    <dbReference type="NCBI Taxonomy" id="391905"/>
    <lineage>
        <taxon>Bacteria</taxon>
        <taxon>Pseudomonadati</taxon>
        <taxon>Pseudomonadota</taxon>
        <taxon>Alphaproteobacteria</taxon>
        <taxon>Hyphomicrobiales</taxon>
        <taxon>Methylocystaceae</taxon>
        <taxon>Methylocystis</taxon>
    </lineage>
</organism>
<dbReference type="PIRSF" id="PIRSF033909">
    <property type="entry name" value="UCP033909"/>
    <property type="match status" value="1"/>
</dbReference>
<gene>
    <name evidence="2" type="ORF">H2LOC_019415</name>
</gene>
<dbReference type="SUPFAM" id="SSF53474">
    <property type="entry name" value="alpha/beta-Hydrolases"/>
    <property type="match status" value="1"/>
</dbReference>
<dbReference type="PROSITE" id="PS51257">
    <property type="entry name" value="PROKAR_LIPOPROTEIN"/>
    <property type="match status" value="1"/>
</dbReference>
<dbReference type="OrthoDB" id="9797755at2"/>
<keyword evidence="1" id="KW-0732">Signal</keyword>
<proteinExistence type="predicted"/>
<dbReference type="Pfam" id="PF05990">
    <property type="entry name" value="DUF900"/>
    <property type="match status" value="1"/>
</dbReference>
<evidence type="ECO:0000313" key="3">
    <source>
        <dbReference type="Proteomes" id="UP000309061"/>
    </source>
</evidence>
<sequence length="414" mass="44117">MKHLPKRRLVVLAAVLALAGCAGGPHNVLTPIEAQAPGASRVDILVATTRSPIGAQPGELFTGERGDQLYYADIAVSIPPDAARKVGDVQWPESSPPDPTREFATLRADILQRPEALARFNARIAKTPRRQALVFVHGYNTHFEDAVYRFAQIVHDSDATALPVLFTWPSRGKLLAYGYDHESASYSRDALEELLQSLAADKSVGEVSILAHSMGNWVTIEALRQMAIRNHGLPAKFKDVMLAAPDVDFDVFQRQIAQIGSATSRFTIFVSRDDEALAASRRVWGDKPRVGAIDPNSSPYQQDLKNANITVVDLTDVHSDDPLNHGKFAASPEVVRSIGRSLASGQTLATGGAGVGDRLGQVVVGAASTVGSAAGVAVAAPFAVVDPRTRENFSGDIEQLGSNIGSTFGAVGGR</sequence>
<protein>
    <submittedName>
        <fullName evidence="2">Alpha/beta fold hydrolase</fullName>
    </submittedName>
</protein>
<feature type="signal peptide" evidence="1">
    <location>
        <begin position="1"/>
        <end position="22"/>
    </location>
</feature>
<evidence type="ECO:0000256" key="1">
    <source>
        <dbReference type="SAM" id="SignalP"/>
    </source>
</evidence>
<dbReference type="PANTHER" id="PTHR36513:SF1">
    <property type="entry name" value="TRANSMEMBRANE PROTEIN"/>
    <property type="match status" value="1"/>
</dbReference>
<dbReference type="Gene3D" id="3.40.50.1820">
    <property type="entry name" value="alpha/beta hydrolase"/>
    <property type="match status" value="1"/>
</dbReference>
<dbReference type="InterPro" id="IPR006311">
    <property type="entry name" value="TAT_signal"/>
</dbReference>
<dbReference type="Proteomes" id="UP000309061">
    <property type="component" value="Chromosome"/>
</dbReference>
<feature type="chain" id="PRO_5025384071" evidence="1">
    <location>
        <begin position="23"/>
        <end position="414"/>
    </location>
</feature>